<sequence length="420" mass="47122">MNLGWKASEHSVRKAFQRHFTPSLNDGQALTEDPLATVNDHVAQVRECASPSDSSAKVQSDFLQHVQLLLSICRMVTLRLEQLKWDKTLSNKNSAPCSSSLIHEYPHSNSDREGAFGINEEPHSNSDHDGAFGIYSSVKADNILDTAWVVGSEQGQLVGEEVDETPDAEVPLSSPSHEEPDSDLGLEDPFGISSSVKADDFLDAVRIVRSGRRESVDGEVADRKYHEVQRSSPVREELDSNSGLDKYGIYSQVTSAEFLEFFGIFSSEYRRKVPSKQAEGLLFQLHLDERRNTFNLDARYYFERFLQACEEDGPVDATPSTANHKIPYSGRPFRSGALAQAAAHIFRLSEGSTNYARIRKVHQIADNWTSEGVLEATKRQEEENAYSLKQRLQIKREQMRVMLKEGIQNGDLEVIALFLL</sequence>
<dbReference type="EMBL" id="HG719952">
    <property type="protein sequence ID" value="CDJ58928.1"/>
    <property type="molecule type" value="Genomic_DNA"/>
</dbReference>
<keyword evidence="3" id="KW-1185">Reference proteome</keyword>
<gene>
    <name evidence="2" type="ORF">EMWEY_00054370</name>
</gene>
<accession>U6M782</accession>
<protein>
    <submittedName>
        <fullName evidence="2">Uncharacterized protein</fullName>
    </submittedName>
</protein>
<name>U6M782_EIMMA</name>
<reference evidence="2" key="1">
    <citation type="submission" date="2013-10" db="EMBL/GenBank/DDBJ databases">
        <title>Genomic analysis of the causative agents of coccidiosis in chickens.</title>
        <authorList>
            <person name="Reid A.J."/>
            <person name="Blake D."/>
            <person name="Billington K."/>
            <person name="Browne H."/>
            <person name="Dunn M."/>
            <person name="Hung S."/>
            <person name="Kawahara F."/>
            <person name="Miranda-Saavedra D."/>
            <person name="Mourier T."/>
            <person name="Nagra H."/>
            <person name="Otto T.D."/>
            <person name="Rawlings N."/>
            <person name="Sanchez A."/>
            <person name="Sanders M."/>
            <person name="Subramaniam C."/>
            <person name="Tay Y."/>
            <person name="Dear P."/>
            <person name="Doerig C."/>
            <person name="Gruber A."/>
            <person name="Parkinson J."/>
            <person name="Shirley M."/>
            <person name="Wan K.L."/>
            <person name="Berriman M."/>
            <person name="Tomley F."/>
            <person name="Pain A."/>
        </authorList>
    </citation>
    <scope>NUCLEOTIDE SEQUENCE [LARGE SCALE GENOMIC DNA]</scope>
    <source>
        <strain evidence="2">Weybridge</strain>
    </source>
</reference>
<dbReference type="GeneID" id="25339423"/>
<reference evidence="2" key="2">
    <citation type="submission" date="2013-10" db="EMBL/GenBank/DDBJ databases">
        <authorList>
            <person name="Aslett M."/>
        </authorList>
    </citation>
    <scope>NUCLEOTIDE SEQUENCE [LARGE SCALE GENOMIC DNA]</scope>
    <source>
        <strain evidence="2">Weybridge</strain>
    </source>
</reference>
<evidence type="ECO:0000313" key="2">
    <source>
        <dbReference type="EMBL" id="CDJ58928.1"/>
    </source>
</evidence>
<dbReference type="RefSeq" id="XP_013335576.1">
    <property type="nucleotide sequence ID" value="XM_013480122.1"/>
</dbReference>
<evidence type="ECO:0000313" key="3">
    <source>
        <dbReference type="Proteomes" id="UP000030763"/>
    </source>
</evidence>
<evidence type="ECO:0000256" key="1">
    <source>
        <dbReference type="SAM" id="MobiDB-lite"/>
    </source>
</evidence>
<organism evidence="2 3">
    <name type="scientific">Eimeria maxima</name>
    <name type="common">Coccidian parasite</name>
    <dbReference type="NCBI Taxonomy" id="5804"/>
    <lineage>
        <taxon>Eukaryota</taxon>
        <taxon>Sar</taxon>
        <taxon>Alveolata</taxon>
        <taxon>Apicomplexa</taxon>
        <taxon>Conoidasida</taxon>
        <taxon>Coccidia</taxon>
        <taxon>Eucoccidiorida</taxon>
        <taxon>Eimeriorina</taxon>
        <taxon>Eimeriidae</taxon>
        <taxon>Eimeria</taxon>
    </lineage>
</organism>
<dbReference type="VEuPathDB" id="ToxoDB:EMWEY_00054370"/>
<dbReference type="Proteomes" id="UP000030763">
    <property type="component" value="Unassembled WGS sequence"/>
</dbReference>
<proteinExistence type="predicted"/>
<dbReference type="AlphaFoldDB" id="U6M782"/>
<feature type="region of interest" description="Disordered" evidence="1">
    <location>
        <begin position="161"/>
        <end position="185"/>
    </location>
</feature>